<feature type="domain" description="SH3" evidence="4">
    <location>
        <begin position="2"/>
        <end position="66"/>
    </location>
</feature>
<dbReference type="OrthoDB" id="207120at2759"/>
<dbReference type="EMBL" id="CP099423">
    <property type="protein sequence ID" value="USW54273.1"/>
    <property type="molecule type" value="Genomic_DNA"/>
</dbReference>
<feature type="compositionally biased region" description="Pro residues" evidence="3">
    <location>
        <begin position="762"/>
        <end position="783"/>
    </location>
</feature>
<feature type="compositionally biased region" description="Basic and acidic residues" evidence="3">
    <location>
        <begin position="734"/>
        <end position="749"/>
    </location>
</feature>
<feature type="compositionally biased region" description="Pro residues" evidence="3">
    <location>
        <begin position="590"/>
        <end position="599"/>
    </location>
</feature>
<dbReference type="Pfam" id="PF00018">
    <property type="entry name" value="SH3_1"/>
    <property type="match status" value="1"/>
</dbReference>
<dbReference type="SUPFAM" id="SSF50044">
    <property type="entry name" value="SH3-domain"/>
    <property type="match status" value="1"/>
</dbReference>
<feature type="compositionally biased region" description="Acidic residues" evidence="3">
    <location>
        <begin position="428"/>
        <end position="446"/>
    </location>
</feature>
<feature type="compositionally biased region" description="Acidic residues" evidence="3">
    <location>
        <begin position="713"/>
        <end position="727"/>
    </location>
</feature>
<keyword evidence="1 2" id="KW-0728">SH3 domain</keyword>
<evidence type="ECO:0000313" key="6">
    <source>
        <dbReference type="Proteomes" id="UP001056384"/>
    </source>
</evidence>
<protein>
    <submittedName>
        <fullName evidence="5">Myosin tail region-interacting protein Mti1</fullName>
    </submittedName>
</protein>
<dbReference type="InterPro" id="IPR001452">
    <property type="entry name" value="SH3_domain"/>
</dbReference>
<proteinExistence type="predicted"/>
<keyword evidence="6" id="KW-1185">Reference proteome</keyword>
<feature type="compositionally biased region" description="Basic and acidic residues" evidence="3">
    <location>
        <begin position="447"/>
        <end position="460"/>
    </location>
</feature>
<feature type="compositionally biased region" description="Basic and acidic residues" evidence="3">
    <location>
        <begin position="886"/>
        <end position="895"/>
    </location>
</feature>
<dbReference type="InterPro" id="IPR057402">
    <property type="entry name" value="AIM3_BBC1_C"/>
</dbReference>
<feature type="compositionally biased region" description="Polar residues" evidence="3">
    <location>
        <begin position="314"/>
        <end position="323"/>
    </location>
</feature>
<evidence type="ECO:0000313" key="5">
    <source>
        <dbReference type="EMBL" id="USW54273.1"/>
    </source>
</evidence>
<feature type="compositionally biased region" description="Pro residues" evidence="3">
    <location>
        <begin position="144"/>
        <end position="156"/>
    </location>
</feature>
<feature type="region of interest" description="Disordered" evidence="3">
    <location>
        <begin position="63"/>
        <end position="179"/>
    </location>
</feature>
<feature type="compositionally biased region" description="Low complexity" evidence="3">
    <location>
        <begin position="286"/>
        <end position="295"/>
    </location>
</feature>
<name>A0A9Q9EMB9_9PEZI</name>
<sequence length="1175" mass="127363">MASLFKVKALYEFEAKEDDDLGFPGGQVIDVTEEIDDNWLEGKYIDANGTSQSGIFPREFVEKYEPPVPSRPTRPTRQKQEPVPEPPVTTRAPEPEPELEEERPVPAVPAASKPQPPPVEVPVAASKQDEIRSPQSSLKSPTLPSEPPAAPRPTPAEPATSGAKKPPPPIAAKSNAFRDRIAAFNQPAAAPVAPMVPGGSRSGANTFIKKPFVAPPPMANSYVPPTIKHEPVHKPYIREEDPEIKRRQEEDRAAAEAAGFSADPSGEQQEEDEDAPKPQTLKERIALLQQQQLEQAQRRADGAPQKKEKKAPTKQVSESSEQGYVQDVDAEHEDVEQDRAAVATRQSIDASRERPRVPSTQRKPSVPMSPVPAAPESELVSDGNEADQSAAGETTEDDTGTIGPEDSDETSAPLPPQRTTAAPSREPETEEDDTAEDAEEDEDSMDEETRKRMEIRERMAKMSGGMGMPGMFGAMPLPGAAPVKKRKEKRPSEDAAPTSPPPQQRVPMIPVPGLQRVQSPESEIAQQTGRDAPVTSDDEDVPLPPPHRSLAEDRAAPPPVPKESRPGQERGAPPPVPGSAPNRASTIEPRPVPQPPPHATPLSPGPGSESDDEASVRHLGSTAETSSVETPGPLPIRNASVRGAPPVPGSETSKSPEGRRASYFGIEGQSTTSEKRASRAPPPVPGSPLTSPRPPPPPPPQAAERNPTGLQAEEAERESEYEGDYDTDIASSVKHKDALKAGIHVREPSLDDSTEVDDPALRAPPPPPHANVPRSVPPPPPQAAPRSRPSMDAPRAPPPVPPAASHEPAPGDSDYDPYRYDGTRGPPPPLPVTIPAVAPPLPPPRQPESESSADDADDLYSVTPPRRSIEVPAAAPAQPPPPVRAPPKESLDVHRSNTTARRSMEQPRPSMDNGHIAQDIDLAESTTWWTTAQSLPPSLQNRQGIDILSESEESTTSKRGGRKEVSREVYILYIDYSQTIISLRFDANNPADAQVEQQHRPPPPKLRQDQLEAYWQRFGRNISETVNALGHAKKDTSVGNGSPAALPAELIKGAPQALQPVGNRAYGALVYANLANASTQQFDEIRPGDIVTLRNTRFEGTHGAMKHKYKQEYGSMHVAIVEEWDGTRRAIRAWEQGREKQKVRSEKFRLGDLRSGEVKVWRVVGRDWVEWETSQ</sequence>
<dbReference type="PANTHER" id="PTHR46026:SF1">
    <property type="entry name" value="RHO-TYPE GUANINE NUCLEOTIDE EXCHANGE FACTOR, ISOFORM F"/>
    <property type="match status" value="1"/>
</dbReference>
<dbReference type="Pfam" id="PF25459">
    <property type="entry name" value="AIM3_BBC1_C"/>
    <property type="match status" value="1"/>
</dbReference>
<feature type="region of interest" description="Disordered" evidence="3">
    <location>
        <begin position="936"/>
        <end position="962"/>
    </location>
</feature>
<feature type="compositionally biased region" description="Basic and acidic residues" evidence="3">
    <location>
        <begin position="227"/>
        <end position="254"/>
    </location>
</feature>
<feature type="compositionally biased region" description="Acidic residues" evidence="3">
    <location>
        <begin position="394"/>
        <end position="409"/>
    </location>
</feature>
<gene>
    <name evidence="5" type="ORF">Slin15195_G075920</name>
</gene>
<dbReference type="PROSITE" id="PS50002">
    <property type="entry name" value="SH3"/>
    <property type="match status" value="1"/>
</dbReference>
<dbReference type="Proteomes" id="UP001056384">
    <property type="component" value="Chromosome 6"/>
</dbReference>
<feature type="compositionally biased region" description="Pro residues" evidence="3">
    <location>
        <begin position="825"/>
        <end position="846"/>
    </location>
</feature>
<feature type="compositionally biased region" description="Polar residues" evidence="3">
    <location>
        <begin position="516"/>
        <end position="529"/>
    </location>
</feature>
<evidence type="ECO:0000256" key="3">
    <source>
        <dbReference type="SAM" id="MobiDB-lite"/>
    </source>
</evidence>
<feature type="compositionally biased region" description="Low complexity" evidence="3">
    <location>
        <begin position="784"/>
        <end position="794"/>
    </location>
</feature>
<dbReference type="Gene3D" id="2.30.30.40">
    <property type="entry name" value="SH3 Domains"/>
    <property type="match status" value="1"/>
</dbReference>
<evidence type="ECO:0000256" key="2">
    <source>
        <dbReference type="PROSITE-ProRule" id="PRU00192"/>
    </source>
</evidence>
<evidence type="ECO:0000256" key="1">
    <source>
        <dbReference type="ARBA" id="ARBA00022443"/>
    </source>
</evidence>
<evidence type="ECO:0000259" key="4">
    <source>
        <dbReference type="PROSITE" id="PS50002"/>
    </source>
</evidence>
<dbReference type="PANTHER" id="PTHR46026">
    <property type="entry name" value="RHO-TYPE GUANINE NUCLEOTIDE EXCHANGE FACTOR, ISOFORM F"/>
    <property type="match status" value="1"/>
</dbReference>
<accession>A0A9Q9EMB9</accession>
<dbReference type="InterPro" id="IPR035552">
    <property type="entry name" value="Mti1_SH3"/>
</dbReference>
<feature type="compositionally biased region" description="Basic and acidic residues" evidence="3">
    <location>
        <begin position="296"/>
        <end position="306"/>
    </location>
</feature>
<dbReference type="SMART" id="SM00326">
    <property type="entry name" value="SH3"/>
    <property type="match status" value="1"/>
</dbReference>
<feature type="compositionally biased region" description="Pro residues" evidence="3">
    <location>
        <begin position="680"/>
        <end position="701"/>
    </location>
</feature>
<organism evidence="5 6">
    <name type="scientific">Septoria linicola</name>
    <dbReference type="NCBI Taxonomy" id="215465"/>
    <lineage>
        <taxon>Eukaryota</taxon>
        <taxon>Fungi</taxon>
        <taxon>Dikarya</taxon>
        <taxon>Ascomycota</taxon>
        <taxon>Pezizomycotina</taxon>
        <taxon>Dothideomycetes</taxon>
        <taxon>Dothideomycetidae</taxon>
        <taxon>Mycosphaerellales</taxon>
        <taxon>Mycosphaerellaceae</taxon>
        <taxon>Septoria</taxon>
    </lineage>
</organism>
<feature type="region of interest" description="Disordered" evidence="3">
    <location>
        <begin position="217"/>
        <end position="913"/>
    </location>
</feature>
<reference evidence="5" key="1">
    <citation type="submission" date="2022-06" db="EMBL/GenBank/DDBJ databases">
        <title>Complete genome sequences of two strains of the flax pathogen Septoria linicola.</title>
        <authorList>
            <person name="Lapalu N."/>
            <person name="Simon A."/>
            <person name="Demenou B."/>
            <person name="Paumier D."/>
            <person name="Guillot M.-P."/>
            <person name="Gout L."/>
            <person name="Valade R."/>
        </authorList>
    </citation>
    <scope>NUCLEOTIDE SEQUENCE</scope>
    <source>
        <strain evidence="5">SE15195</strain>
    </source>
</reference>
<dbReference type="CDD" id="cd11887">
    <property type="entry name" value="SH3_Bbc1"/>
    <property type="match status" value="1"/>
</dbReference>
<feature type="compositionally biased region" description="Low complexity" evidence="3">
    <location>
        <begin position="471"/>
        <end position="482"/>
    </location>
</feature>
<dbReference type="InterPro" id="IPR036028">
    <property type="entry name" value="SH3-like_dom_sf"/>
</dbReference>
<dbReference type="AlphaFoldDB" id="A0A9Q9EMB9"/>